<proteinExistence type="predicted"/>
<dbReference type="CDD" id="cd06974">
    <property type="entry name" value="TerD_like"/>
    <property type="match status" value="1"/>
</dbReference>
<dbReference type="InterPro" id="IPR003325">
    <property type="entry name" value="TerD"/>
</dbReference>
<accession>A0A0S2DI40</accession>
<evidence type="ECO:0000313" key="3">
    <source>
        <dbReference type="Proteomes" id="UP000061569"/>
    </source>
</evidence>
<dbReference type="PATRIC" id="fig|69.6.peg.2724"/>
<dbReference type="Gene3D" id="2.60.60.30">
    <property type="entry name" value="sav2460 like domains"/>
    <property type="match status" value="1"/>
</dbReference>
<dbReference type="EMBL" id="CP013140">
    <property type="protein sequence ID" value="ALN58115.1"/>
    <property type="molecule type" value="Genomic_DNA"/>
</dbReference>
<protein>
    <submittedName>
        <fullName evidence="2">Cytosolic protein</fullName>
    </submittedName>
</protein>
<dbReference type="PANTHER" id="PTHR32097">
    <property type="entry name" value="CAMP-BINDING PROTEIN 1-RELATED"/>
    <property type="match status" value="1"/>
</dbReference>
<evidence type="ECO:0000256" key="1">
    <source>
        <dbReference type="ARBA" id="ARBA00022686"/>
    </source>
</evidence>
<evidence type="ECO:0000313" key="2">
    <source>
        <dbReference type="EMBL" id="ALN58115.1"/>
    </source>
</evidence>
<reference evidence="2 3" key="1">
    <citation type="submission" date="2015-11" db="EMBL/GenBank/DDBJ databases">
        <title>Genome sequences of Lysobacter enzymogenes strain C3 and Lysobacter antibioticus ATCC 29479.</title>
        <authorList>
            <person name="Kobayashi D.Y."/>
        </authorList>
    </citation>
    <scope>NUCLEOTIDE SEQUENCE [LARGE SCALE GENOMIC DNA]</scope>
    <source>
        <strain evidence="2 3">C3</strain>
    </source>
</reference>
<dbReference type="STRING" id="69.GLE_2767"/>
<dbReference type="GO" id="GO:0046690">
    <property type="term" value="P:response to tellurium ion"/>
    <property type="evidence" value="ECO:0007669"/>
    <property type="project" value="UniProtKB-KW"/>
</dbReference>
<dbReference type="Proteomes" id="UP000061569">
    <property type="component" value="Chromosome"/>
</dbReference>
<dbReference type="KEGG" id="lez:GLE_2767"/>
<keyword evidence="1" id="KW-0778">Tellurium resistance</keyword>
<name>A0A0S2DI40_LYSEN</name>
<dbReference type="AlphaFoldDB" id="A0A0S2DI40"/>
<gene>
    <name evidence="2" type="ORF">GLE_2767</name>
</gene>
<dbReference type="PANTHER" id="PTHR32097:SF18">
    <property type="entry name" value="RING-TYPE DOMAIN-CONTAINING PROTEIN"/>
    <property type="match status" value="1"/>
</dbReference>
<dbReference type="InterPro" id="IPR051324">
    <property type="entry name" value="Stress/Tellurium_Resist"/>
</dbReference>
<dbReference type="OrthoDB" id="415622at2"/>
<organism evidence="2 3">
    <name type="scientific">Lysobacter enzymogenes</name>
    <dbReference type="NCBI Taxonomy" id="69"/>
    <lineage>
        <taxon>Bacteria</taxon>
        <taxon>Pseudomonadati</taxon>
        <taxon>Pseudomonadota</taxon>
        <taxon>Gammaproteobacteria</taxon>
        <taxon>Lysobacterales</taxon>
        <taxon>Lysobacteraceae</taxon>
        <taxon>Lysobacter</taxon>
    </lineage>
</organism>
<sequence>MNGIFLRRKGKFLLKPGDGGASAMQLAMVQQELEQLGFALTSEALERLGSQSPEQLARCLRELRATLARMTGAHRTLRPLFPDFPAGVLRVEEAQLYQRAMFHYVTRLQLHEIEPEPSPPLRGGRALRLIGLGSAEEFEAICTRLAASPTSLSQQDKDDLAWFIDQYRGQVLRMLPERIAFKENFAFIAAALLRRAPGPRSEAFVRERLATATDALRVAVAWSAGDVSLAEPTRFGRFPRAMRRLLLHALEACGDPSEDMLRWKERWKRLGERLHPGDYRERLPATWNAFQTLREDRPLETFNGAIERELRQGRADAAAQRLSARPGELARRLDHLLRSGADRDAVLERFRAAAARVSTPVLLQLHSHLRHRGRAPLRVFFPKGDAARAWGAPDRRAALPDGAAEAAAAICRDALIARFAERAPLGPCWIDPALRDLRAPLAQRSASRSLRTLTRGSRVALPQTRFIRLFLWWKNGRGRTDIDLSAAFFDRDFGFLDTVSYYNLRGYGGHHSGDIVDAPQGAAEFIDLDLPRLRESGVGFVAVSIHSFTEQPYCDLPECFAGWMARSDIASGEPFEARTVHDRVDLASKQNSCMPFVLDLERNQAVWCDLGIGGRPRWNNAANQLSGVSLILRAMEHDAAPDLYTLFELHAQARGSLVAERAQAQTVFAEDGDVSPFDVDRIRAEFL</sequence>